<organism evidence="2 3">
    <name type="scientific">Colwellia psychrerythraea</name>
    <name type="common">Vibrio psychroerythus</name>
    <dbReference type="NCBI Taxonomy" id="28229"/>
    <lineage>
        <taxon>Bacteria</taxon>
        <taxon>Pseudomonadati</taxon>
        <taxon>Pseudomonadota</taxon>
        <taxon>Gammaproteobacteria</taxon>
        <taxon>Alteromonadales</taxon>
        <taxon>Colwelliaceae</taxon>
        <taxon>Colwellia</taxon>
    </lineage>
</organism>
<sequence length="150" mass="16636">MQLSEILTTSCTRCDAAVTSKKRILEIICQIAAIQITDMDQDELLESLLDREKMGSTGIGNGIAIPHGRLPNTSKAVAVLITTKQAIDFDAIDNRDVDIFVALFVPENSCQEHLDTLQNIAKLFSDKKMIKQVRKCNDNQALYNLIQQAS</sequence>
<dbReference type="InterPro" id="IPR002178">
    <property type="entry name" value="PTS_EIIA_type-2_dom"/>
</dbReference>
<dbReference type="PANTHER" id="PTHR47738:SF1">
    <property type="entry name" value="NITROGEN REGULATORY PROTEIN"/>
    <property type="match status" value="1"/>
</dbReference>
<dbReference type="EMBL" id="MAAF01000109">
    <property type="protein sequence ID" value="OUR75630.1"/>
    <property type="molecule type" value="Genomic_DNA"/>
</dbReference>
<evidence type="ECO:0000313" key="3">
    <source>
        <dbReference type="Proteomes" id="UP000243053"/>
    </source>
</evidence>
<feature type="domain" description="PTS EIIA type-2" evidence="1">
    <location>
        <begin position="5"/>
        <end position="149"/>
    </location>
</feature>
<accession>A0A1Y5E098</accession>
<dbReference type="AlphaFoldDB" id="A0A1Y5E098"/>
<dbReference type="InterPro" id="IPR006320">
    <property type="entry name" value="PTS_Nitro_regul"/>
</dbReference>
<protein>
    <submittedName>
        <fullName evidence="2">PTS IIA-like nitrogen-regulatory protein PtsN</fullName>
    </submittedName>
</protein>
<evidence type="ECO:0000259" key="1">
    <source>
        <dbReference type="PROSITE" id="PS51094"/>
    </source>
</evidence>
<dbReference type="PROSITE" id="PS00372">
    <property type="entry name" value="PTS_EIIA_TYPE_2_HIS"/>
    <property type="match status" value="1"/>
</dbReference>
<dbReference type="GO" id="GO:0030295">
    <property type="term" value="F:protein kinase activator activity"/>
    <property type="evidence" value="ECO:0007669"/>
    <property type="project" value="TreeGrafter"/>
</dbReference>
<dbReference type="PROSITE" id="PS51094">
    <property type="entry name" value="PTS_EIIA_TYPE_2"/>
    <property type="match status" value="1"/>
</dbReference>
<evidence type="ECO:0000313" key="2">
    <source>
        <dbReference type="EMBL" id="OUR75630.1"/>
    </source>
</evidence>
<dbReference type="InterPro" id="IPR016152">
    <property type="entry name" value="PTrfase/Anion_transptr"/>
</dbReference>
<dbReference type="CDD" id="cd00211">
    <property type="entry name" value="PTS_IIA_fru"/>
    <property type="match status" value="1"/>
</dbReference>
<reference evidence="3" key="1">
    <citation type="journal article" date="2017" name="Proc. Natl. Acad. Sci. U.S.A.">
        <title>Simulation of Deepwater Horizon oil plume reveals substrate specialization within a complex community of hydrocarbon degraders.</title>
        <authorList>
            <person name="Hu P."/>
            <person name="Dubinsky E.A."/>
            <person name="Probst A.J."/>
            <person name="Wang J."/>
            <person name="Sieber C.M.K."/>
            <person name="Tom L.M."/>
            <person name="Gardinali P."/>
            <person name="Banfield J.F."/>
            <person name="Atlas R.M."/>
            <person name="Andersen G.L."/>
        </authorList>
    </citation>
    <scope>NUCLEOTIDE SEQUENCE [LARGE SCALE GENOMIC DNA]</scope>
</reference>
<dbReference type="NCBIfam" id="TIGR01419">
    <property type="entry name" value="nitro_reg_IIA"/>
    <property type="match status" value="1"/>
</dbReference>
<dbReference type="InterPro" id="IPR051541">
    <property type="entry name" value="PTS_SugarTrans_NitroReg"/>
</dbReference>
<dbReference type="GO" id="GO:0009401">
    <property type="term" value="P:phosphoenolpyruvate-dependent sugar phosphotransferase system"/>
    <property type="evidence" value="ECO:0007669"/>
    <property type="project" value="InterPro"/>
</dbReference>
<name>A0A1Y5E098_COLPS</name>
<dbReference type="Pfam" id="PF00359">
    <property type="entry name" value="PTS_EIIA_2"/>
    <property type="match status" value="1"/>
</dbReference>
<comment type="caution">
    <text evidence="2">The sequence shown here is derived from an EMBL/GenBank/DDBJ whole genome shotgun (WGS) entry which is preliminary data.</text>
</comment>
<gene>
    <name evidence="2" type="ORF">A9Q75_17665</name>
</gene>
<proteinExistence type="predicted"/>
<dbReference type="GO" id="GO:0008982">
    <property type="term" value="F:protein-N(PI)-phosphohistidine-sugar phosphotransferase activity"/>
    <property type="evidence" value="ECO:0007669"/>
    <property type="project" value="InterPro"/>
</dbReference>
<dbReference type="Gene3D" id="3.40.930.10">
    <property type="entry name" value="Mannitol-specific EII, Chain A"/>
    <property type="match status" value="1"/>
</dbReference>
<dbReference type="Proteomes" id="UP000243053">
    <property type="component" value="Unassembled WGS sequence"/>
</dbReference>
<dbReference type="SUPFAM" id="SSF55804">
    <property type="entry name" value="Phoshotransferase/anion transport protein"/>
    <property type="match status" value="1"/>
</dbReference>
<dbReference type="PANTHER" id="PTHR47738">
    <property type="entry name" value="PTS SYSTEM FRUCTOSE-LIKE EIIA COMPONENT-RELATED"/>
    <property type="match status" value="1"/>
</dbReference>